<protein>
    <recommendedName>
        <fullName evidence="4">Flavodoxin</fullName>
    </recommendedName>
</protein>
<evidence type="ECO:0000256" key="1">
    <source>
        <dbReference type="SAM" id="MobiDB-lite"/>
    </source>
</evidence>
<evidence type="ECO:0008006" key="4">
    <source>
        <dbReference type="Google" id="ProtNLM"/>
    </source>
</evidence>
<keyword evidence="3" id="KW-1185">Reference proteome</keyword>
<reference evidence="2 3" key="1">
    <citation type="journal article" date="2022" name="bioRxiv">
        <title>Genomics of Preaxostyla Flagellates Illuminates Evolutionary Transitions and the Path Towards Mitochondrial Loss.</title>
        <authorList>
            <person name="Novak L.V.F."/>
            <person name="Treitli S.C."/>
            <person name="Pyrih J."/>
            <person name="Halakuc P."/>
            <person name="Pipaliya S.V."/>
            <person name="Vacek V."/>
            <person name="Brzon O."/>
            <person name="Soukal P."/>
            <person name="Eme L."/>
            <person name="Dacks J.B."/>
            <person name="Karnkowska A."/>
            <person name="Elias M."/>
            <person name="Hampl V."/>
        </authorList>
    </citation>
    <scope>NUCLEOTIDE SEQUENCE [LARGE SCALE GENOMIC DNA]</scope>
    <source>
        <strain evidence="2">NAU3</strain>
        <tissue evidence="2">Gut</tissue>
    </source>
</reference>
<evidence type="ECO:0000313" key="2">
    <source>
        <dbReference type="EMBL" id="KAK2957977.1"/>
    </source>
</evidence>
<comment type="caution">
    <text evidence="2">The sequence shown here is derived from an EMBL/GenBank/DDBJ whole genome shotgun (WGS) entry which is preliminary data.</text>
</comment>
<dbReference type="SUPFAM" id="SSF52218">
    <property type="entry name" value="Flavoproteins"/>
    <property type="match status" value="1"/>
</dbReference>
<accession>A0ABQ9Y2K6</accession>
<dbReference type="EMBL" id="JARBJD010000042">
    <property type="protein sequence ID" value="KAK2957977.1"/>
    <property type="molecule type" value="Genomic_DNA"/>
</dbReference>
<organism evidence="2 3">
    <name type="scientific">Blattamonas nauphoetae</name>
    <dbReference type="NCBI Taxonomy" id="2049346"/>
    <lineage>
        <taxon>Eukaryota</taxon>
        <taxon>Metamonada</taxon>
        <taxon>Preaxostyla</taxon>
        <taxon>Oxymonadida</taxon>
        <taxon>Blattamonas</taxon>
    </lineage>
</organism>
<dbReference type="InterPro" id="IPR029039">
    <property type="entry name" value="Flavoprotein-like_sf"/>
</dbReference>
<evidence type="ECO:0000313" key="3">
    <source>
        <dbReference type="Proteomes" id="UP001281761"/>
    </source>
</evidence>
<feature type="compositionally biased region" description="Basic and acidic residues" evidence="1">
    <location>
        <begin position="205"/>
        <end position="231"/>
    </location>
</feature>
<proteinExistence type="predicted"/>
<gene>
    <name evidence="2" type="ORF">BLNAU_7153</name>
</gene>
<dbReference type="Proteomes" id="UP001281761">
    <property type="component" value="Unassembled WGS sequence"/>
</dbReference>
<name>A0ABQ9Y2K6_9EUKA</name>
<feature type="region of interest" description="Disordered" evidence="1">
    <location>
        <begin position="189"/>
        <end position="231"/>
    </location>
</feature>
<sequence>MTEWFDHILFNQGDLKMSETQRKRVLILVTSPSGTTENFGRAIEKDLRNRSKDEIDIVFEKLKTSTDNKTFVGSLWSMTKGMFNKGATTIEPMENSILNFDYVVFGGPVWAWDTPRFITLFLETLPVREYKGEWFLFSTALSSFGKWEEGVEKAIGKKALAFGHSLSKDPNRPQTAAEFVSRILPHLSLTEAGDAPEPSGTTETRGNDETASEHPPVEPQTQHEDSGLKTD</sequence>
<dbReference type="Gene3D" id="3.40.50.360">
    <property type="match status" value="1"/>
</dbReference>